<dbReference type="InterPro" id="IPR005000">
    <property type="entry name" value="Aldolase/citrate-lyase_domain"/>
</dbReference>
<comment type="caution">
    <text evidence="6">The sequence shown here is derived from an EMBL/GenBank/DDBJ whole genome shotgun (WGS) entry which is preliminary data.</text>
</comment>
<keyword evidence="4" id="KW-0460">Magnesium</keyword>
<dbReference type="RefSeq" id="WP_377212063.1">
    <property type="nucleotide sequence ID" value="NZ_JBHTJV010000003.1"/>
</dbReference>
<sequence length="290" mass="31537">MRSALFVPGDSERKLEKGLGSGADCLFIDLEDSVALDAKETARSVTAEFLKHALPQTSRPRLYVRVNDFDTQMTEQDLDSVMAAAPEGIVLPKSGHGRDVTELDARLRVHEANHDLADGATRIIPIVTETAAATLAAGTYYRSSPRLEAMTWGAEDLATDVGAQERRHADGTYRDIFRYARVQTLLGAVAAGVQPMDTVYPDFRDEAGFRRECEEAAIDGFTGKMAIHPAQVSIINDVFTPSSEEIQKARSIVEAFEAAGNPGVLAVDGAMLDRPHLKKAQNLLRRVGEA</sequence>
<evidence type="ECO:0000313" key="7">
    <source>
        <dbReference type="Proteomes" id="UP001597101"/>
    </source>
</evidence>
<name>A0ABW3FDR4_9HYPH</name>
<dbReference type="EMBL" id="JBHTJV010000003">
    <property type="protein sequence ID" value="MFD0915558.1"/>
    <property type="molecule type" value="Genomic_DNA"/>
</dbReference>
<evidence type="ECO:0000256" key="2">
    <source>
        <dbReference type="ARBA" id="ARBA00005568"/>
    </source>
</evidence>
<proteinExistence type="inferred from homology"/>
<feature type="domain" description="HpcH/HpaI aldolase/citrate lyase" evidence="5">
    <location>
        <begin position="2"/>
        <end position="229"/>
    </location>
</feature>
<keyword evidence="3" id="KW-0479">Metal-binding</keyword>
<dbReference type="GO" id="GO:0016829">
    <property type="term" value="F:lyase activity"/>
    <property type="evidence" value="ECO:0007669"/>
    <property type="project" value="UniProtKB-KW"/>
</dbReference>
<dbReference type="PANTHER" id="PTHR32308:SF0">
    <property type="entry name" value="HPCH_HPAI ALDOLASE_CITRATE LYASE DOMAIN-CONTAINING PROTEIN"/>
    <property type="match status" value="1"/>
</dbReference>
<keyword evidence="6" id="KW-0456">Lyase</keyword>
<dbReference type="PIRSF" id="PIRSF015582">
    <property type="entry name" value="Cit_lyase_B"/>
    <property type="match status" value="1"/>
</dbReference>
<dbReference type="PANTHER" id="PTHR32308">
    <property type="entry name" value="LYASE BETA SUBUNIT, PUTATIVE (AFU_ORTHOLOGUE AFUA_4G13030)-RELATED"/>
    <property type="match status" value="1"/>
</dbReference>
<evidence type="ECO:0000256" key="1">
    <source>
        <dbReference type="ARBA" id="ARBA00001946"/>
    </source>
</evidence>
<dbReference type="Pfam" id="PF03328">
    <property type="entry name" value="HpcH_HpaI"/>
    <property type="match status" value="1"/>
</dbReference>
<accession>A0ABW3FDR4</accession>
<evidence type="ECO:0000259" key="5">
    <source>
        <dbReference type="Pfam" id="PF03328"/>
    </source>
</evidence>
<evidence type="ECO:0000256" key="4">
    <source>
        <dbReference type="ARBA" id="ARBA00022842"/>
    </source>
</evidence>
<reference evidence="7" key="1">
    <citation type="journal article" date="2019" name="Int. J. Syst. Evol. Microbiol.">
        <title>The Global Catalogue of Microorganisms (GCM) 10K type strain sequencing project: providing services to taxonomists for standard genome sequencing and annotation.</title>
        <authorList>
            <consortium name="The Broad Institute Genomics Platform"/>
            <consortium name="The Broad Institute Genome Sequencing Center for Infectious Disease"/>
            <person name="Wu L."/>
            <person name="Ma J."/>
        </authorList>
    </citation>
    <scope>NUCLEOTIDE SEQUENCE [LARGE SCALE GENOMIC DNA]</scope>
    <source>
        <strain evidence="7">CCUG 60023</strain>
    </source>
</reference>
<evidence type="ECO:0000313" key="6">
    <source>
        <dbReference type="EMBL" id="MFD0915558.1"/>
    </source>
</evidence>
<dbReference type="InterPro" id="IPR011206">
    <property type="entry name" value="Citrate_lyase_beta/mcl1/mcl2"/>
</dbReference>
<dbReference type="InterPro" id="IPR015813">
    <property type="entry name" value="Pyrv/PenolPyrv_kinase-like_dom"/>
</dbReference>
<dbReference type="InterPro" id="IPR040442">
    <property type="entry name" value="Pyrv_kinase-like_dom_sf"/>
</dbReference>
<evidence type="ECO:0000256" key="3">
    <source>
        <dbReference type="ARBA" id="ARBA00022723"/>
    </source>
</evidence>
<organism evidence="6 7">
    <name type="scientific">Pseudahrensia aquimaris</name>
    <dbReference type="NCBI Taxonomy" id="744461"/>
    <lineage>
        <taxon>Bacteria</taxon>
        <taxon>Pseudomonadati</taxon>
        <taxon>Pseudomonadota</taxon>
        <taxon>Alphaproteobacteria</taxon>
        <taxon>Hyphomicrobiales</taxon>
        <taxon>Ahrensiaceae</taxon>
        <taxon>Pseudahrensia</taxon>
    </lineage>
</organism>
<gene>
    <name evidence="6" type="ORF">ACFQ14_03970</name>
</gene>
<dbReference type="SUPFAM" id="SSF51621">
    <property type="entry name" value="Phosphoenolpyruvate/pyruvate domain"/>
    <property type="match status" value="1"/>
</dbReference>
<comment type="similarity">
    <text evidence="2">Belongs to the HpcH/HpaI aldolase family.</text>
</comment>
<keyword evidence="7" id="KW-1185">Reference proteome</keyword>
<comment type="cofactor">
    <cofactor evidence="1">
        <name>Mg(2+)</name>
        <dbReference type="ChEBI" id="CHEBI:18420"/>
    </cofactor>
</comment>
<protein>
    <submittedName>
        <fullName evidence="6">HpcH/HpaI aldolase/citrate lyase family protein</fullName>
    </submittedName>
</protein>
<dbReference type="Proteomes" id="UP001597101">
    <property type="component" value="Unassembled WGS sequence"/>
</dbReference>
<dbReference type="Gene3D" id="3.20.20.60">
    <property type="entry name" value="Phosphoenolpyruvate-binding domains"/>
    <property type="match status" value="1"/>
</dbReference>